<dbReference type="InterPro" id="IPR036728">
    <property type="entry name" value="PBP_GOBP_sf"/>
</dbReference>
<dbReference type="Pfam" id="PF01395">
    <property type="entry name" value="PBP_GOBP"/>
    <property type="match status" value="1"/>
</dbReference>
<evidence type="ECO:0000313" key="6">
    <source>
        <dbReference type="EMBL" id="KNC21646.1"/>
    </source>
</evidence>
<evidence type="ECO:0000256" key="1">
    <source>
        <dbReference type="ARBA" id="ARBA00004613"/>
    </source>
</evidence>
<dbReference type="GO" id="GO:0005549">
    <property type="term" value="F:odorant binding"/>
    <property type="evidence" value="ECO:0007669"/>
    <property type="project" value="InterPro"/>
</dbReference>
<evidence type="ECO:0000256" key="5">
    <source>
        <dbReference type="SAM" id="SignalP"/>
    </source>
</evidence>
<organism evidence="6 7">
    <name type="scientific">Lucilia cuprina</name>
    <name type="common">Green bottle fly</name>
    <name type="synonym">Australian sheep blowfly</name>
    <dbReference type="NCBI Taxonomy" id="7375"/>
    <lineage>
        <taxon>Eukaryota</taxon>
        <taxon>Metazoa</taxon>
        <taxon>Ecdysozoa</taxon>
        <taxon>Arthropoda</taxon>
        <taxon>Hexapoda</taxon>
        <taxon>Insecta</taxon>
        <taxon>Pterygota</taxon>
        <taxon>Neoptera</taxon>
        <taxon>Endopterygota</taxon>
        <taxon>Diptera</taxon>
        <taxon>Brachycera</taxon>
        <taxon>Muscomorpha</taxon>
        <taxon>Oestroidea</taxon>
        <taxon>Calliphoridae</taxon>
        <taxon>Luciliinae</taxon>
        <taxon>Lucilia</taxon>
    </lineage>
</organism>
<dbReference type="InterPro" id="IPR006170">
    <property type="entry name" value="PBP/GOBP"/>
</dbReference>
<dbReference type="OrthoDB" id="7665616at2759"/>
<comment type="similarity">
    <text evidence="2">Belongs to the PBP/GOBP family.</text>
</comment>
<keyword evidence="3" id="KW-0964">Secreted</keyword>
<dbReference type="Proteomes" id="UP000037069">
    <property type="component" value="Unassembled WGS sequence"/>
</dbReference>
<dbReference type="PANTHER" id="PTHR11857:SF43">
    <property type="entry name" value="GEO07291P1-RELATED"/>
    <property type="match status" value="1"/>
</dbReference>
<evidence type="ECO:0000256" key="4">
    <source>
        <dbReference type="ARBA" id="ARBA00022729"/>
    </source>
</evidence>
<dbReference type="OMA" id="CYHSCLY"/>
<dbReference type="SMART" id="SM00708">
    <property type="entry name" value="PhBP"/>
    <property type="match status" value="1"/>
</dbReference>
<dbReference type="EMBL" id="JRES01001589">
    <property type="protein sequence ID" value="KNC21646.1"/>
    <property type="molecule type" value="Genomic_DNA"/>
</dbReference>
<dbReference type="GO" id="GO:0005615">
    <property type="term" value="C:extracellular space"/>
    <property type="evidence" value="ECO:0007669"/>
    <property type="project" value="TreeGrafter"/>
</dbReference>
<accession>A0A0L0BNQ8</accession>
<evidence type="ECO:0000256" key="2">
    <source>
        <dbReference type="ARBA" id="ARBA00008098"/>
    </source>
</evidence>
<name>A0A0L0BNQ8_LUCCU</name>
<feature type="chain" id="PRO_5005534826" evidence="5">
    <location>
        <begin position="25"/>
        <end position="144"/>
    </location>
</feature>
<feature type="signal peptide" evidence="5">
    <location>
        <begin position="1"/>
        <end position="24"/>
    </location>
</feature>
<dbReference type="CDD" id="cd23992">
    <property type="entry name" value="PBP_GOBP"/>
    <property type="match status" value="1"/>
</dbReference>
<dbReference type="AlphaFoldDB" id="A0A0L0BNQ8"/>
<protein>
    <submittedName>
        <fullName evidence="6">Uncharacterized protein</fullName>
    </submittedName>
</protein>
<sequence length="144" mass="16010">MKTIICHLFILVVVALSHNQQTEAAATNVEIGKKAVEECIKEGSLNGNDTSRIINGEIFSSKYKETSDILKCFLLCYYKKIGVIGADGQQKPENLMKYLQSRFPEDKDKIKPALAKCTNIKSSNPCEVVHKFEGCVIENIVGNK</sequence>
<proteinExistence type="inferred from homology"/>
<reference evidence="6 7" key="1">
    <citation type="journal article" date="2015" name="Nat. Commun.">
        <title>Lucilia cuprina genome unlocks parasitic fly biology to underpin future interventions.</title>
        <authorList>
            <person name="Anstead C.A."/>
            <person name="Korhonen P.K."/>
            <person name="Young N.D."/>
            <person name="Hall R.S."/>
            <person name="Jex A.R."/>
            <person name="Murali S.C."/>
            <person name="Hughes D.S."/>
            <person name="Lee S.F."/>
            <person name="Perry T."/>
            <person name="Stroehlein A.J."/>
            <person name="Ansell B.R."/>
            <person name="Breugelmans B."/>
            <person name="Hofmann A."/>
            <person name="Qu J."/>
            <person name="Dugan S."/>
            <person name="Lee S.L."/>
            <person name="Chao H."/>
            <person name="Dinh H."/>
            <person name="Han Y."/>
            <person name="Doddapaneni H.V."/>
            <person name="Worley K.C."/>
            <person name="Muzny D.M."/>
            <person name="Ioannidis P."/>
            <person name="Waterhouse R.M."/>
            <person name="Zdobnov E.M."/>
            <person name="James P.J."/>
            <person name="Bagnall N.H."/>
            <person name="Kotze A.C."/>
            <person name="Gibbs R.A."/>
            <person name="Richards S."/>
            <person name="Batterham P."/>
            <person name="Gasser R.B."/>
        </authorList>
    </citation>
    <scope>NUCLEOTIDE SEQUENCE [LARGE SCALE GENOMIC DNA]</scope>
    <source>
        <strain evidence="6 7">LS</strain>
        <tissue evidence="6">Full body</tissue>
    </source>
</reference>
<keyword evidence="7" id="KW-1185">Reference proteome</keyword>
<dbReference type="Gene3D" id="1.10.238.20">
    <property type="entry name" value="Pheromone/general odorant binding protein domain"/>
    <property type="match status" value="1"/>
</dbReference>
<dbReference type="PANTHER" id="PTHR11857">
    <property type="entry name" value="ODORANT BINDING PROTEIN-RELATED"/>
    <property type="match status" value="1"/>
</dbReference>
<comment type="subcellular location">
    <subcellularLocation>
        <location evidence="1">Secreted</location>
    </subcellularLocation>
</comment>
<dbReference type="SUPFAM" id="SSF47565">
    <property type="entry name" value="Insect pheromone/odorant-binding proteins"/>
    <property type="match status" value="1"/>
</dbReference>
<gene>
    <name evidence="6" type="ORF">FF38_09785</name>
</gene>
<evidence type="ECO:0000256" key="3">
    <source>
        <dbReference type="ARBA" id="ARBA00022525"/>
    </source>
</evidence>
<comment type="caution">
    <text evidence="6">The sequence shown here is derived from an EMBL/GenBank/DDBJ whole genome shotgun (WGS) entry which is preliminary data.</text>
</comment>
<keyword evidence="4 5" id="KW-0732">Signal</keyword>
<dbReference type="GO" id="GO:0007608">
    <property type="term" value="P:sensory perception of smell"/>
    <property type="evidence" value="ECO:0007669"/>
    <property type="project" value="TreeGrafter"/>
</dbReference>
<evidence type="ECO:0000313" key="7">
    <source>
        <dbReference type="Proteomes" id="UP000037069"/>
    </source>
</evidence>